<organism evidence="3 4">
    <name type="scientific">Desulfurobacterium pacificum</name>
    <dbReference type="NCBI Taxonomy" id="240166"/>
    <lineage>
        <taxon>Bacteria</taxon>
        <taxon>Pseudomonadati</taxon>
        <taxon>Aquificota</taxon>
        <taxon>Aquificia</taxon>
        <taxon>Desulfurobacteriales</taxon>
        <taxon>Desulfurobacteriaceae</taxon>
        <taxon>Desulfurobacterium</taxon>
    </lineage>
</organism>
<evidence type="ECO:0000313" key="3">
    <source>
        <dbReference type="EMBL" id="SMP10618.1"/>
    </source>
</evidence>
<proteinExistence type="predicted"/>
<feature type="chain" id="PRO_5045305767" description="DUF4412 domain-containing protein" evidence="2">
    <location>
        <begin position="19"/>
        <end position="228"/>
    </location>
</feature>
<feature type="region of interest" description="Disordered" evidence="1">
    <location>
        <begin position="191"/>
        <end position="228"/>
    </location>
</feature>
<dbReference type="EMBL" id="FXUB01000002">
    <property type="protein sequence ID" value="SMP10618.1"/>
    <property type="molecule type" value="Genomic_DNA"/>
</dbReference>
<keyword evidence="2" id="KW-0732">Signal</keyword>
<sequence>MKKFLLFLLFSLSTPAFAGSFPPELENFLKIKEFKAKYRIKLKTENVKSAREGTYTYYRKEDKSRIDMSVPSQNVETRTYTINNKSYACAKTPQDRWFCFLMGSTNFTSRQTEKPLNMNDLFSSEKEYKKIGTKIVNGHKTTCYLVKDGEKTTICADKDGIVWYLKTEGNESTMEMTLEEFRKKVSNDAFKLPAPPLAPSPAPQMPPGQFPPPPGNLPQNVPSFPMMR</sequence>
<comment type="caution">
    <text evidence="3">The sequence shown here is derived from an EMBL/GenBank/DDBJ whole genome shotgun (WGS) entry which is preliminary data.</text>
</comment>
<feature type="signal peptide" evidence="2">
    <location>
        <begin position="1"/>
        <end position="18"/>
    </location>
</feature>
<keyword evidence="4" id="KW-1185">Reference proteome</keyword>
<reference evidence="3 4" key="1">
    <citation type="submission" date="2017-05" db="EMBL/GenBank/DDBJ databases">
        <authorList>
            <person name="Varghese N."/>
            <person name="Submissions S."/>
        </authorList>
    </citation>
    <scope>NUCLEOTIDE SEQUENCE [LARGE SCALE GENOMIC DNA]</scope>
    <source>
        <strain evidence="3 4">DSM 15522</strain>
    </source>
</reference>
<evidence type="ECO:0000313" key="4">
    <source>
        <dbReference type="Proteomes" id="UP001157911"/>
    </source>
</evidence>
<name>A0ABY1NIF0_9BACT</name>
<evidence type="ECO:0008006" key="5">
    <source>
        <dbReference type="Google" id="ProtNLM"/>
    </source>
</evidence>
<protein>
    <recommendedName>
        <fullName evidence="5">DUF4412 domain-containing protein</fullName>
    </recommendedName>
</protein>
<evidence type="ECO:0000256" key="2">
    <source>
        <dbReference type="SAM" id="SignalP"/>
    </source>
</evidence>
<dbReference type="Proteomes" id="UP001157911">
    <property type="component" value="Unassembled WGS sequence"/>
</dbReference>
<evidence type="ECO:0000256" key="1">
    <source>
        <dbReference type="SAM" id="MobiDB-lite"/>
    </source>
</evidence>
<accession>A0ABY1NIF0</accession>
<dbReference type="RefSeq" id="WP_283400316.1">
    <property type="nucleotide sequence ID" value="NZ_FXUB01000002.1"/>
</dbReference>
<feature type="compositionally biased region" description="Pro residues" evidence="1">
    <location>
        <begin position="193"/>
        <end position="216"/>
    </location>
</feature>
<gene>
    <name evidence="3" type="ORF">SAMN06265339_0829</name>
</gene>